<dbReference type="PRINTS" id="PR01590">
    <property type="entry name" value="HTHFIS"/>
</dbReference>
<dbReference type="Gene3D" id="3.40.50.300">
    <property type="entry name" value="P-loop containing nucleotide triphosphate hydrolases"/>
    <property type="match status" value="1"/>
</dbReference>
<comment type="caution">
    <text evidence="7">The sequence shown here is derived from an EMBL/GenBank/DDBJ whole genome shotgun (WGS) entry which is preliminary data.</text>
</comment>
<name>A0A1S8DKB4_9GAMM</name>
<dbReference type="AlphaFoldDB" id="A0A1S8DKB4"/>
<sequence length="489" mass="54962">MLPNSHILLIDDAAQGRHDLGVILSFLGEDAIIADSEGWQEAVNAAVDTPSHIRCVILGYCAHAQGLPALLGQLDKWDENLPVILLDPEQSLLWPDHLKQRLLAVFEPPLSYNHLLDALHRAQVYREVFEENSSRQRQREPNLFRSLVGTSRPIQAVRQMMQQVADTEATVLILGESGTGKEVVARNLHYHSRRKDAPFVPVNCGAIPAELLESELFGHEKGAFTGAITSRAGRFELAQGGTLFLDEIGDMPLPMQVKLLRVLQERTFERVGSNKVQTADVRVIAATHKNLEQMIQEGGFREDLYYRLNVFPIDMPAMRERIEDLPLLLNELITRMENEKRGSIRFSTSAILSLCQHDWPGNVRELANLVERMAIMHPHGVIGVGELPRKFRYVEDDQDDLRQLRETEDERGEAFSGLVGLDSPAFLPPEGLDLKEYLGGLEQTLIQQALDECNGVVARAAERLRIRRTTLVEKMRKYGLNRGADASEV</sequence>
<dbReference type="GO" id="GO:0005524">
    <property type="term" value="F:ATP binding"/>
    <property type="evidence" value="ECO:0007669"/>
    <property type="project" value="UniProtKB-KW"/>
</dbReference>
<evidence type="ECO:0000256" key="1">
    <source>
        <dbReference type="ARBA" id="ARBA00022741"/>
    </source>
</evidence>
<dbReference type="InterPro" id="IPR025943">
    <property type="entry name" value="Sigma_54_int_dom_ATP-bd_2"/>
</dbReference>
<evidence type="ECO:0000256" key="5">
    <source>
        <dbReference type="ARBA" id="ARBA00023163"/>
    </source>
</evidence>
<dbReference type="PROSITE" id="PS50045">
    <property type="entry name" value="SIGMA54_INTERACT_4"/>
    <property type="match status" value="1"/>
</dbReference>
<dbReference type="FunFam" id="3.40.50.300:FF:000006">
    <property type="entry name" value="DNA-binding transcriptional regulator NtrC"/>
    <property type="match status" value="1"/>
</dbReference>
<dbReference type="SMART" id="SM00382">
    <property type="entry name" value="AAA"/>
    <property type="match status" value="1"/>
</dbReference>
<dbReference type="OrthoDB" id="9804019at2"/>
<dbReference type="PROSITE" id="PS00675">
    <property type="entry name" value="SIGMA54_INTERACT_1"/>
    <property type="match status" value="1"/>
</dbReference>
<reference evidence="7 8" key="1">
    <citation type="submission" date="2017-01" db="EMBL/GenBank/DDBJ databases">
        <title>Draft genome sequence of Pseudomonas pachastrellae type strain CCUG 46540T from a deep sea.</title>
        <authorList>
            <person name="Gomila M."/>
            <person name="Mulet M."/>
            <person name="Lalucat J."/>
            <person name="Garcia-Valdes E."/>
        </authorList>
    </citation>
    <scope>NUCLEOTIDE SEQUENCE [LARGE SCALE GENOMIC DNA]</scope>
    <source>
        <strain evidence="7 8">CCUG 46540</strain>
    </source>
</reference>
<dbReference type="PROSITE" id="PS00688">
    <property type="entry name" value="SIGMA54_INTERACT_3"/>
    <property type="match status" value="1"/>
</dbReference>
<feature type="domain" description="Sigma-54 factor interaction" evidence="6">
    <location>
        <begin position="147"/>
        <end position="375"/>
    </location>
</feature>
<dbReference type="GO" id="GO:0006355">
    <property type="term" value="P:regulation of DNA-templated transcription"/>
    <property type="evidence" value="ECO:0007669"/>
    <property type="project" value="InterPro"/>
</dbReference>
<dbReference type="InterPro" id="IPR011006">
    <property type="entry name" value="CheY-like_superfamily"/>
</dbReference>
<evidence type="ECO:0000256" key="2">
    <source>
        <dbReference type="ARBA" id="ARBA00022840"/>
    </source>
</evidence>
<dbReference type="InterPro" id="IPR003593">
    <property type="entry name" value="AAA+_ATPase"/>
</dbReference>
<dbReference type="PROSITE" id="PS00676">
    <property type="entry name" value="SIGMA54_INTERACT_2"/>
    <property type="match status" value="1"/>
</dbReference>
<dbReference type="STRING" id="254161.SAMN05216256_104147"/>
<dbReference type="SUPFAM" id="SSF52172">
    <property type="entry name" value="CheY-like"/>
    <property type="match status" value="1"/>
</dbReference>
<dbReference type="InterPro" id="IPR002078">
    <property type="entry name" value="Sigma_54_int"/>
</dbReference>
<dbReference type="PANTHER" id="PTHR32071:SF117">
    <property type="entry name" value="PTS-DEPENDENT DIHYDROXYACETONE KINASE OPERON REGULATORY PROTEIN-RELATED"/>
    <property type="match status" value="1"/>
</dbReference>
<gene>
    <name evidence="7" type="ORF">BXT89_00300</name>
</gene>
<organism evidence="7 8">
    <name type="scientific">Halopseudomonas pachastrellae</name>
    <dbReference type="NCBI Taxonomy" id="254161"/>
    <lineage>
        <taxon>Bacteria</taxon>
        <taxon>Pseudomonadati</taxon>
        <taxon>Pseudomonadota</taxon>
        <taxon>Gammaproteobacteria</taxon>
        <taxon>Pseudomonadales</taxon>
        <taxon>Pseudomonadaceae</taxon>
        <taxon>Halopseudomonas</taxon>
    </lineage>
</organism>
<accession>A0A1S8DKB4</accession>
<dbReference type="Proteomes" id="UP000242847">
    <property type="component" value="Unassembled WGS sequence"/>
</dbReference>
<dbReference type="Pfam" id="PF25601">
    <property type="entry name" value="AAA_lid_14"/>
    <property type="match status" value="1"/>
</dbReference>
<dbReference type="Pfam" id="PF06490">
    <property type="entry name" value="FleQ"/>
    <property type="match status" value="1"/>
</dbReference>
<proteinExistence type="predicted"/>
<dbReference type="Pfam" id="PF02954">
    <property type="entry name" value="HTH_8"/>
    <property type="match status" value="1"/>
</dbReference>
<dbReference type="InterPro" id="IPR025944">
    <property type="entry name" value="Sigma_54_int_dom_CS"/>
</dbReference>
<keyword evidence="3" id="KW-0805">Transcription regulation</keyword>
<dbReference type="InterPro" id="IPR058031">
    <property type="entry name" value="AAA_lid_NorR"/>
</dbReference>
<keyword evidence="5" id="KW-0804">Transcription</keyword>
<evidence type="ECO:0000256" key="4">
    <source>
        <dbReference type="ARBA" id="ARBA00023125"/>
    </source>
</evidence>
<keyword evidence="8" id="KW-1185">Reference proteome</keyword>
<evidence type="ECO:0000313" key="7">
    <source>
        <dbReference type="EMBL" id="ONM45774.1"/>
    </source>
</evidence>
<dbReference type="EMBL" id="MUBC01000001">
    <property type="protein sequence ID" value="ONM45774.1"/>
    <property type="molecule type" value="Genomic_DNA"/>
</dbReference>
<keyword evidence="1" id="KW-0547">Nucleotide-binding</keyword>
<protein>
    <submittedName>
        <fullName evidence="7">Sigma-54-dependent Fis family transcriptional regulator</fullName>
    </submittedName>
</protein>
<dbReference type="Gene3D" id="3.40.50.2300">
    <property type="match status" value="1"/>
</dbReference>
<dbReference type="GO" id="GO:0043565">
    <property type="term" value="F:sequence-specific DNA binding"/>
    <property type="evidence" value="ECO:0007669"/>
    <property type="project" value="InterPro"/>
</dbReference>
<dbReference type="InterPro" id="IPR002197">
    <property type="entry name" value="HTH_Fis"/>
</dbReference>
<keyword evidence="2" id="KW-0067">ATP-binding</keyword>
<dbReference type="CDD" id="cd00009">
    <property type="entry name" value="AAA"/>
    <property type="match status" value="1"/>
</dbReference>
<evidence type="ECO:0000313" key="8">
    <source>
        <dbReference type="Proteomes" id="UP000242847"/>
    </source>
</evidence>
<dbReference type="SUPFAM" id="SSF46689">
    <property type="entry name" value="Homeodomain-like"/>
    <property type="match status" value="1"/>
</dbReference>
<dbReference type="Gene3D" id="1.10.10.60">
    <property type="entry name" value="Homeodomain-like"/>
    <property type="match status" value="1"/>
</dbReference>
<keyword evidence="4" id="KW-0238">DNA-binding</keyword>
<dbReference type="InterPro" id="IPR010518">
    <property type="entry name" value="FleQ"/>
</dbReference>
<dbReference type="InterPro" id="IPR009057">
    <property type="entry name" value="Homeodomain-like_sf"/>
</dbReference>
<evidence type="ECO:0000259" key="6">
    <source>
        <dbReference type="PROSITE" id="PS50045"/>
    </source>
</evidence>
<dbReference type="SUPFAM" id="SSF52540">
    <property type="entry name" value="P-loop containing nucleoside triphosphate hydrolases"/>
    <property type="match status" value="1"/>
</dbReference>
<dbReference type="InterPro" id="IPR025662">
    <property type="entry name" value="Sigma_54_int_dom_ATP-bd_1"/>
</dbReference>
<evidence type="ECO:0000256" key="3">
    <source>
        <dbReference type="ARBA" id="ARBA00023015"/>
    </source>
</evidence>
<dbReference type="Pfam" id="PF00158">
    <property type="entry name" value="Sigma54_activat"/>
    <property type="match status" value="1"/>
</dbReference>
<dbReference type="InterPro" id="IPR027417">
    <property type="entry name" value="P-loop_NTPase"/>
</dbReference>
<dbReference type="PANTHER" id="PTHR32071">
    <property type="entry name" value="TRANSCRIPTIONAL REGULATORY PROTEIN"/>
    <property type="match status" value="1"/>
</dbReference>
<dbReference type="RefSeq" id="WP_083723500.1">
    <property type="nucleotide sequence ID" value="NZ_FOUD01000004.1"/>
</dbReference>
<dbReference type="Gene3D" id="1.10.8.60">
    <property type="match status" value="1"/>
</dbReference>